<gene>
    <name evidence="1" type="ORF">CK936_11720</name>
</gene>
<dbReference type="Proteomes" id="UP000218944">
    <property type="component" value="Unassembled WGS sequence"/>
</dbReference>
<evidence type="ECO:0000313" key="2">
    <source>
        <dbReference type="Proteomes" id="UP000218944"/>
    </source>
</evidence>
<proteinExistence type="predicted"/>
<protein>
    <submittedName>
        <fullName evidence="1">Uncharacterized protein</fullName>
    </submittedName>
</protein>
<keyword evidence="2" id="KW-1185">Reference proteome</keyword>
<dbReference type="AlphaFoldDB" id="A0A2A2D8A6"/>
<dbReference type="RefSeq" id="WP_095580902.1">
    <property type="nucleotide sequence ID" value="NZ_JAJQQQ010000014.1"/>
</dbReference>
<comment type="caution">
    <text evidence="1">The sequence shown here is derived from an EMBL/GenBank/DDBJ whole genome shotgun (WGS) entry which is preliminary data.</text>
</comment>
<reference evidence="1 2" key="1">
    <citation type="submission" date="2017-08" db="EMBL/GenBank/DDBJ databases">
        <title>Genome sequence of Streptomyces albireticuli NRRL B-1670.</title>
        <authorList>
            <person name="Graham D.E."/>
            <person name="Mahan K.M."/>
            <person name="Klingeman D.M."/>
            <person name="Hettich R.L."/>
            <person name="Parry R.J."/>
            <person name="Spain J.C."/>
        </authorList>
    </citation>
    <scope>NUCLEOTIDE SEQUENCE [LARGE SCALE GENOMIC DNA]</scope>
    <source>
        <strain evidence="1 2">NRRL B-1670</strain>
    </source>
</reference>
<dbReference type="EMBL" id="NSJV01000223">
    <property type="protein sequence ID" value="PAU48713.1"/>
    <property type="molecule type" value="Genomic_DNA"/>
</dbReference>
<name>A0A2A2D8A6_9ACTN</name>
<evidence type="ECO:0000313" key="1">
    <source>
        <dbReference type="EMBL" id="PAU48713.1"/>
    </source>
</evidence>
<organism evidence="1 2">
    <name type="scientific">Streptomyces albireticuli</name>
    <dbReference type="NCBI Taxonomy" id="1940"/>
    <lineage>
        <taxon>Bacteria</taxon>
        <taxon>Bacillati</taxon>
        <taxon>Actinomycetota</taxon>
        <taxon>Actinomycetes</taxon>
        <taxon>Kitasatosporales</taxon>
        <taxon>Streptomycetaceae</taxon>
        <taxon>Streptomyces</taxon>
    </lineage>
</organism>
<accession>A0A2A2D8A6</accession>
<sequence>MAADQAEEFDREVEQDLPAALVRWVRASAGVGASLPDGAVQRFCDELDRVVADRFPGDVLGVPHRVWAVVARYSG</sequence>